<dbReference type="OrthoDB" id="1265378at2"/>
<reference evidence="2 3" key="1">
    <citation type="submission" date="2014-10" db="EMBL/GenBank/DDBJ databases">
        <title>Kaistella jeonii genome.</title>
        <authorList>
            <person name="Clayton J.T."/>
            <person name="Newman J.D."/>
        </authorList>
    </citation>
    <scope>NUCLEOTIDE SEQUENCE [LARGE SCALE GENOMIC DNA]</scope>
    <source>
        <strain evidence="2 3">DSM 17048</strain>
    </source>
</reference>
<evidence type="ECO:0000313" key="2">
    <source>
        <dbReference type="EMBL" id="KIA89298.1"/>
    </source>
</evidence>
<dbReference type="GO" id="GO:0055085">
    <property type="term" value="P:transmembrane transport"/>
    <property type="evidence" value="ECO:0007669"/>
    <property type="project" value="InterPro"/>
</dbReference>
<accession>A0A0C1FBN9</accession>
<gene>
    <name evidence="2" type="ORF">OA86_06775</name>
</gene>
<comment type="caution">
    <text evidence="2">The sequence shown here is derived from an EMBL/GenBank/DDBJ whole genome shotgun (WGS) entry which is preliminary data.</text>
</comment>
<feature type="domain" description="TonB C-terminal" evidence="1">
    <location>
        <begin position="173"/>
        <end position="235"/>
    </location>
</feature>
<sequence>MLKFSLFFSLISSFLFSQDIRQGYPPNQTSYIGGDTQFYKDFHEVLLDKKLQTCPNKDENISFLLVVYPDKTIKYVKPADAEFEESKCTFELTKEVLKYLDGWNPAEFDGKKIAATTSFTIIPDELFGELKEGYDPIKDMELAMYEGGIENFRKKVSQSINLTNYNFSGILRLEVTFVIERDGSMSTVQLAHSSGLKEFDTMILRTISRIKNKWTPAKIHGKPIRFRFRLPLAFSM</sequence>
<dbReference type="Proteomes" id="UP000031473">
    <property type="component" value="Unassembled WGS sequence"/>
</dbReference>
<dbReference type="Gene3D" id="3.30.1150.10">
    <property type="match status" value="1"/>
</dbReference>
<name>A0A0C1FBN9_9FLAO</name>
<keyword evidence="3" id="KW-1185">Reference proteome</keyword>
<evidence type="ECO:0000313" key="3">
    <source>
        <dbReference type="Proteomes" id="UP000031473"/>
    </source>
</evidence>
<proteinExistence type="predicted"/>
<protein>
    <recommendedName>
        <fullName evidence="1">TonB C-terminal domain-containing protein</fullName>
    </recommendedName>
</protein>
<organism evidence="2 3">
    <name type="scientific">Kaistella jeonii</name>
    <dbReference type="NCBI Taxonomy" id="266749"/>
    <lineage>
        <taxon>Bacteria</taxon>
        <taxon>Pseudomonadati</taxon>
        <taxon>Bacteroidota</taxon>
        <taxon>Flavobacteriia</taxon>
        <taxon>Flavobacteriales</taxon>
        <taxon>Weeksellaceae</taxon>
        <taxon>Chryseobacterium group</taxon>
        <taxon>Kaistella</taxon>
    </lineage>
</organism>
<dbReference type="STRING" id="266749.SAMN05421876_10577"/>
<evidence type="ECO:0000259" key="1">
    <source>
        <dbReference type="Pfam" id="PF03544"/>
    </source>
</evidence>
<dbReference type="RefSeq" id="WP_039350825.1">
    <property type="nucleotide sequence ID" value="NZ_FOLA01000005.1"/>
</dbReference>
<dbReference type="Pfam" id="PF03544">
    <property type="entry name" value="TonB_C"/>
    <property type="match status" value="1"/>
</dbReference>
<dbReference type="SUPFAM" id="SSF74653">
    <property type="entry name" value="TolA/TonB C-terminal domain"/>
    <property type="match status" value="1"/>
</dbReference>
<dbReference type="InterPro" id="IPR037682">
    <property type="entry name" value="TonB_C"/>
</dbReference>
<dbReference type="AlphaFoldDB" id="A0A0C1FBN9"/>
<dbReference type="EMBL" id="JSYL01000003">
    <property type="protein sequence ID" value="KIA89298.1"/>
    <property type="molecule type" value="Genomic_DNA"/>
</dbReference>